<dbReference type="GO" id="GO:0006310">
    <property type="term" value="P:DNA recombination"/>
    <property type="evidence" value="ECO:0007669"/>
    <property type="project" value="UniProtKB-KW"/>
</dbReference>
<sequence>MTLHKFAGIGTGEGTKLDLYYKAVDSSSLRWWQNARVLIIDEISMISGELFDALDYIGKILRRNPKPFGGIQVICSGDFLQLPPISKKNQKPVSFCFQSKAWKETIEYNIELTTVFRQKDADFISLLNEIRHGKCTPNTISVLESCMNKQLDKPLDGQLEPTKLYALNAQVDQLNETRLSAIPRKGKVFRCKDKGRSEFLKQLEQCRAPSELKLKVGAQVMLLRNLDFKRGLVSGAQGIVVDFDNTNKGFPRVEFGNGQRETIVPSKWPILVSGLEVASRTQIPLKMSWAMSIHKCQGQTLYYAELDLSRVFEYGQAYVALSRVSSLPGLRLLSFNPNSIKAHPVVLEYYKNFDNYLLPSEVQSDISIKNPHYTPTKIPPPSTFYVLHKETDNKLSPKMEKKEEIQLNCVDHVFDVCKDCPLLKDFLLDSGKDNCSFKISKMRRKHLHKVIEHFNNFQFSPFGFKLEHSSDGAGKERILTVTKRKCEKGDVLKYSNLQKMDPLSTTPISPPSFQNMDVIKNTKSNSSTPDSDIQIIIDSDEEIETKRKVKQKEEVTATEKEKEDMDLCNKLEPFNLFTSSTLLENQTPAPSTKGSVLSRKKYSAYVENEISSMKLKKSKKQTVPDEPIDKMWDHVFETTTLLPPKPSTAPNTPYVPKNEERDGWLSSKTSKSLPPSTSKPNSKTKTPKTKTKK</sequence>
<reference evidence="13" key="1">
    <citation type="journal article" date="2020" name="J. Eukaryot. Microbiol.">
        <title>De novo Sequencing, Assembly and Annotation of the Transcriptome for the Free-Living Testate Amoeba Arcella intermedia.</title>
        <authorList>
            <person name="Ribeiro G.M."/>
            <person name="Porfirio-Sousa A.L."/>
            <person name="Maurer-Alcala X.X."/>
            <person name="Katz L.A."/>
            <person name="Lahr D.J.G."/>
        </authorList>
    </citation>
    <scope>NUCLEOTIDE SEQUENCE</scope>
</reference>
<evidence type="ECO:0000256" key="1">
    <source>
        <dbReference type="ARBA" id="ARBA00022741"/>
    </source>
</evidence>
<feature type="region of interest" description="Disordered" evidence="10">
    <location>
        <begin position="639"/>
        <end position="693"/>
    </location>
</feature>
<keyword evidence="4 9" id="KW-0347">Helicase</keyword>
<evidence type="ECO:0000313" key="13">
    <source>
        <dbReference type="EMBL" id="NDV29789.1"/>
    </source>
</evidence>
<dbReference type="Gene3D" id="3.40.50.300">
    <property type="entry name" value="P-loop containing nucleotide triphosphate hydrolases"/>
    <property type="match status" value="1"/>
</dbReference>
<dbReference type="InterPro" id="IPR010285">
    <property type="entry name" value="DNA_helicase_pif1-like_DEAD"/>
</dbReference>
<dbReference type="EC" id="5.6.2.3" evidence="9"/>
<keyword evidence="5 9" id="KW-0067">ATP-binding</keyword>
<keyword evidence="8" id="KW-0413">Isomerase</keyword>
<dbReference type="InterPro" id="IPR027417">
    <property type="entry name" value="P-loop_NTPase"/>
</dbReference>
<dbReference type="CDD" id="cd02325">
    <property type="entry name" value="R3H"/>
    <property type="match status" value="1"/>
</dbReference>
<keyword evidence="2 9" id="KW-0227">DNA damage</keyword>
<dbReference type="PANTHER" id="PTHR47642">
    <property type="entry name" value="ATP-DEPENDENT DNA HELICASE"/>
    <property type="match status" value="1"/>
</dbReference>
<keyword evidence="1 9" id="KW-0547">Nucleotide-binding</keyword>
<feature type="compositionally biased region" description="Low complexity" evidence="10">
    <location>
        <begin position="666"/>
        <end position="684"/>
    </location>
</feature>
<dbReference type="GO" id="GO:0005524">
    <property type="term" value="F:ATP binding"/>
    <property type="evidence" value="ECO:0007669"/>
    <property type="project" value="UniProtKB-KW"/>
</dbReference>
<evidence type="ECO:0000256" key="2">
    <source>
        <dbReference type="ARBA" id="ARBA00022763"/>
    </source>
</evidence>
<dbReference type="Pfam" id="PF21530">
    <property type="entry name" value="Pif1_2B_dom"/>
    <property type="match status" value="1"/>
</dbReference>
<dbReference type="GO" id="GO:0016787">
    <property type="term" value="F:hydrolase activity"/>
    <property type="evidence" value="ECO:0007669"/>
    <property type="project" value="UniProtKB-KW"/>
</dbReference>
<evidence type="ECO:0000256" key="8">
    <source>
        <dbReference type="ARBA" id="ARBA00023235"/>
    </source>
</evidence>
<dbReference type="AlphaFoldDB" id="A0A6B2KYG4"/>
<dbReference type="GO" id="GO:0000723">
    <property type="term" value="P:telomere maintenance"/>
    <property type="evidence" value="ECO:0007669"/>
    <property type="project" value="InterPro"/>
</dbReference>
<evidence type="ECO:0000256" key="4">
    <source>
        <dbReference type="ARBA" id="ARBA00022806"/>
    </source>
</evidence>
<dbReference type="GO" id="GO:0006281">
    <property type="term" value="P:DNA repair"/>
    <property type="evidence" value="ECO:0007669"/>
    <property type="project" value="UniProtKB-KW"/>
</dbReference>
<dbReference type="InterPro" id="IPR049163">
    <property type="entry name" value="Pif1-like_2B_dom"/>
</dbReference>
<keyword evidence="6" id="KW-0238">DNA-binding</keyword>
<keyword evidence="7 9" id="KW-0234">DNA repair</keyword>
<proteinExistence type="inferred from homology"/>
<evidence type="ECO:0000256" key="7">
    <source>
        <dbReference type="ARBA" id="ARBA00023204"/>
    </source>
</evidence>
<protein>
    <recommendedName>
        <fullName evidence="9">ATP-dependent DNA helicase</fullName>
        <ecNumber evidence="9">5.6.2.3</ecNumber>
    </recommendedName>
</protein>
<accession>A0A6B2KYG4</accession>
<comment type="cofactor">
    <cofactor evidence="9">
        <name>Mg(2+)</name>
        <dbReference type="ChEBI" id="CHEBI:18420"/>
    </cofactor>
</comment>
<dbReference type="CDD" id="cd18809">
    <property type="entry name" value="SF1_C_RecD"/>
    <property type="match status" value="1"/>
</dbReference>
<evidence type="ECO:0000256" key="10">
    <source>
        <dbReference type="SAM" id="MobiDB-lite"/>
    </source>
</evidence>
<evidence type="ECO:0000256" key="3">
    <source>
        <dbReference type="ARBA" id="ARBA00022801"/>
    </source>
</evidence>
<keyword evidence="3 9" id="KW-0378">Hydrolase</keyword>
<evidence type="ECO:0000256" key="6">
    <source>
        <dbReference type="ARBA" id="ARBA00023125"/>
    </source>
</evidence>
<dbReference type="SUPFAM" id="SSF52540">
    <property type="entry name" value="P-loop containing nucleoside triphosphate hydrolases"/>
    <property type="match status" value="1"/>
</dbReference>
<feature type="domain" description="DNA helicase Pif1-like 2B" evidence="12">
    <location>
        <begin position="198"/>
        <end position="243"/>
    </location>
</feature>
<organism evidence="13">
    <name type="scientific">Arcella intermedia</name>
    <dbReference type="NCBI Taxonomy" id="1963864"/>
    <lineage>
        <taxon>Eukaryota</taxon>
        <taxon>Amoebozoa</taxon>
        <taxon>Tubulinea</taxon>
        <taxon>Elardia</taxon>
        <taxon>Arcellinida</taxon>
        <taxon>Sphaerothecina</taxon>
        <taxon>Arcellidae</taxon>
        <taxon>Arcella</taxon>
    </lineage>
</organism>
<dbReference type="PANTHER" id="PTHR47642:SF5">
    <property type="entry name" value="ATP-DEPENDENT DNA HELICASE"/>
    <property type="match status" value="1"/>
</dbReference>
<evidence type="ECO:0000256" key="9">
    <source>
        <dbReference type="RuleBase" id="RU363044"/>
    </source>
</evidence>
<dbReference type="InterPro" id="IPR051055">
    <property type="entry name" value="PIF1_helicase"/>
</dbReference>
<dbReference type="Pfam" id="PF05970">
    <property type="entry name" value="PIF1"/>
    <property type="match status" value="1"/>
</dbReference>
<name>A0A6B2KYG4_9EUKA</name>
<evidence type="ECO:0000259" key="12">
    <source>
        <dbReference type="Pfam" id="PF21530"/>
    </source>
</evidence>
<feature type="domain" description="DNA helicase Pif1-like DEAD-box helicase" evidence="11">
    <location>
        <begin position="2"/>
        <end position="136"/>
    </location>
</feature>
<comment type="similarity">
    <text evidence="9">Belongs to the helicase family.</text>
</comment>
<comment type="catalytic activity">
    <reaction evidence="9">
        <text>ATP + H2O = ADP + phosphate + H(+)</text>
        <dbReference type="Rhea" id="RHEA:13065"/>
        <dbReference type="ChEBI" id="CHEBI:15377"/>
        <dbReference type="ChEBI" id="CHEBI:15378"/>
        <dbReference type="ChEBI" id="CHEBI:30616"/>
        <dbReference type="ChEBI" id="CHEBI:43474"/>
        <dbReference type="ChEBI" id="CHEBI:456216"/>
        <dbReference type="EC" id="5.6.2.3"/>
    </reaction>
</comment>
<keyword evidence="9" id="KW-0233">DNA recombination</keyword>
<evidence type="ECO:0000256" key="5">
    <source>
        <dbReference type="ARBA" id="ARBA00022840"/>
    </source>
</evidence>
<dbReference type="EMBL" id="GIBP01000820">
    <property type="protein sequence ID" value="NDV29789.1"/>
    <property type="molecule type" value="Transcribed_RNA"/>
</dbReference>
<evidence type="ECO:0000259" key="11">
    <source>
        <dbReference type="Pfam" id="PF05970"/>
    </source>
</evidence>
<dbReference type="GO" id="GO:0043139">
    <property type="term" value="F:5'-3' DNA helicase activity"/>
    <property type="evidence" value="ECO:0007669"/>
    <property type="project" value="UniProtKB-EC"/>
</dbReference>